<gene>
    <name evidence="1" type="ORF">BDK51DRAFT_30256</name>
</gene>
<keyword evidence="2" id="KW-1185">Reference proteome</keyword>
<dbReference type="Proteomes" id="UP000269721">
    <property type="component" value="Unassembled WGS sequence"/>
</dbReference>
<organism evidence="1 2">
    <name type="scientific">Blyttiomyces helicus</name>
    <dbReference type="NCBI Taxonomy" id="388810"/>
    <lineage>
        <taxon>Eukaryota</taxon>
        <taxon>Fungi</taxon>
        <taxon>Fungi incertae sedis</taxon>
        <taxon>Chytridiomycota</taxon>
        <taxon>Chytridiomycota incertae sedis</taxon>
        <taxon>Chytridiomycetes</taxon>
        <taxon>Chytridiomycetes incertae sedis</taxon>
        <taxon>Blyttiomyces</taxon>
    </lineage>
</organism>
<name>A0A4P9W8J7_9FUNG</name>
<evidence type="ECO:0000313" key="2">
    <source>
        <dbReference type="Proteomes" id="UP000269721"/>
    </source>
</evidence>
<evidence type="ECO:0000313" key="1">
    <source>
        <dbReference type="EMBL" id="RKO86496.1"/>
    </source>
</evidence>
<feature type="non-terminal residue" evidence="1">
    <location>
        <position position="106"/>
    </location>
</feature>
<dbReference type="AlphaFoldDB" id="A0A4P9W8J7"/>
<protein>
    <submittedName>
        <fullName evidence="1">Uncharacterized protein</fullName>
    </submittedName>
</protein>
<reference evidence="2" key="1">
    <citation type="journal article" date="2018" name="Nat. Microbiol.">
        <title>Leveraging single-cell genomics to expand the fungal tree of life.</title>
        <authorList>
            <person name="Ahrendt S.R."/>
            <person name="Quandt C.A."/>
            <person name="Ciobanu D."/>
            <person name="Clum A."/>
            <person name="Salamov A."/>
            <person name="Andreopoulos B."/>
            <person name="Cheng J.F."/>
            <person name="Woyke T."/>
            <person name="Pelin A."/>
            <person name="Henrissat B."/>
            <person name="Reynolds N.K."/>
            <person name="Benny G.L."/>
            <person name="Smith M.E."/>
            <person name="James T.Y."/>
            <person name="Grigoriev I.V."/>
        </authorList>
    </citation>
    <scope>NUCLEOTIDE SEQUENCE [LARGE SCALE GENOMIC DNA]</scope>
</reference>
<dbReference type="EMBL" id="KZ998145">
    <property type="protein sequence ID" value="RKO86496.1"/>
    <property type="molecule type" value="Genomic_DNA"/>
</dbReference>
<accession>A0A4P9W8J7</accession>
<proteinExistence type="predicted"/>
<sequence>MAKTSEQPVATDAPLSAAQIAALEYVKTRSATESKTAFSKLVTVLRRLVGKRLLQDTHYRNCYEISGRVNTGRFNKENSWFQSKYPIRVNASERVKYGTINLLQLP</sequence>
<dbReference type="OrthoDB" id="5982664at2759"/>